<reference evidence="1 2" key="1">
    <citation type="submission" date="2009-02" db="EMBL/GenBank/DDBJ databases">
        <title>Draft genome sequence of Clostridium asparagiforme (DSM 15981).</title>
        <authorList>
            <person name="Sudarsanam P."/>
            <person name="Ley R."/>
            <person name="Guruge J."/>
            <person name="Turnbaugh P.J."/>
            <person name="Mahowald M."/>
            <person name="Liep D."/>
            <person name="Gordon J."/>
        </authorList>
    </citation>
    <scope>NUCLEOTIDE SEQUENCE [LARGE SCALE GENOMIC DNA]</scope>
    <source>
        <strain evidence="1 2">DSM 15981</strain>
    </source>
</reference>
<dbReference type="Proteomes" id="UP000004756">
    <property type="component" value="Unassembled WGS sequence"/>
</dbReference>
<comment type="caution">
    <text evidence="1">The sequence shown here is derived from an EMBL/GenBank/DDBJ whole genome shotgun (WGS) entry which is preliminary data.</text>
</comment>
<dbReference type="EMBL" id="ACCJ01000454">
    <property type="protein sequence ID" value="EEG52330.1"/>
    <property type="molecule type" value="Genomic_DNA"/>
</dbReference>
<dbReference type="HOGENOM" id="CLU_2618585_0_0_9"/>
<protein>
    <submittedName>
        <fullName evidence="1">Uncharacterized protein</fullName>
    </submittedName>
</protein>
<evidence type="ECO:0000313" key="2">
    <source>
        <dbReference type="Proteomes" id="UP000004756"/>
    </source>
</evidence>
<proteinExistence type="predicted"/>
<evidence type="ECO:0000313" key="1">
    <source>
        <dbReference type="EMBL" id="EEG52330.1"/>
    </source>
</evidence>
<gene>
    <name evidence="1" type="ORF">CLOSTASPAR_05608</name>
</gene>
<accession>C0D8K9</accession>
<keyword evidence="2" id="KW-1185">Reference proteome</keyword>
<dbReference type="AlphaFoldDB" id="C0D8K9"/>
<organism evidence="1 2">
    <name type="scientific">[Clostridium] asparagiforme DSM 15981</name>
    <dbReference type="NCBI Taxonomy" id="518636"/>
    <lineage>
        <taxon>Bacteria</taxon>
        <taxon>Bacillati</taxon>
        <taxon>Bacillota</taxon>
        <taxon>Clostridia</taxon>
        <taxon>Lachnospirales</taxon>
        <taxon>Lachnospiraceae</taxon>
        <taxon>Enterocloster</taxon>
    </lineage>
</organism>
<name>C0D8K9_9FIRM</name>
<sequence>MSFKKGAKYLIAVNGYFDGNMIQTLEKLNARKNQRVIITLLDEDIQTNHNEKKMKAAGSLAKYANPNLIPMEEGAWERAVSDVKETS</sequence>